<keyword evidence="1" id="KW-0812">Transmembrane</keyword>
<reference evidence="2 3" key="1">
    <citation type="submission" date="2018-09" db="EMBL/GenBank/DDBJ databases">
        <authorList>
            <person name="Wang Z."/>
        </authorList>
    </citation>
    <scope>NUCLEOTIDE SEQUENCE [LARGE SCALE GENOMIC DNA]</scope>
    <source>
        <strain evidence="2 3">ALS 81</strain>
    </source>
</reference>
<gene>
    <name evidence="2" type="ORF">DBZ36_01410</name>
</gene>
<dbReference type="InterPro" id="IPR021344">
    <property type="entry name" value="DUF2970"/>
</dbReference>
<dbReference type="OrthoDB" id="5625885at2"/>
<protein>
    <submittedName>
        <fullName evidence="2">DUF2970 domain-containing protein</fullName>
    </submittedName>
</protein>
<dbReference type="AlphaFoldDB" id="A0A420ELG9"/>
<dbReference type="EMBL" id="RAQO01000002">
    <property type="protein sequence ID" value="RKF21562.1"/>
    <property type="molecule type" value="Genomic_DNA"/>
</dbReference>
<sequence length="56" mass="6232">MSIVKSVLGALFGVQSEKTREHDFKQQRARDFIIVGVILIIAMLLGVASLVHWLVP</sequence>
<evidence type="ECO:0000256" key="1">
    <source>
        <dbReference type="SAM" id="Phobius"/>
    </source>
</evidence>
<proteinExistence type="predicted"/>
<keyword evidence="3" id="KW-1185">Reference proteome</keyword>
<accession>A0A420ELG9</accession>
<name>A0A420ELG9_9ALTE</name>
<feature type="transmembrane region" description="Helical" evidence="1">
    <location>
        <begin position="32"/>
        <end position="55"/>
    </location>
</feature>
<evidence type="ECO:0000313" key="2">
    <source>
        <dbReference type="EMBL" id="RKF21562.1"/>
    </source>
</evidence>
<keyword evidence="1" id="KW-1133">Transmembrane helix</keyword>
<dbReference type="Proteomes" id="UP000286482">
    <property type="component" value="Unassembled WGS sequence"/>
</dbReference>
<keyword evidence="1" id="KW-0472">Membrane</keyword>
<organism evidence="2 3">
    <name type="scientific">Alginatibacterium sediminis</name>
    <dbReference type="NCBI Taxonomy" id="2164068"/>
    <lineage>
        <taxon>Bacteria</taxon>
        <taxon>Pseudomonadati</taxon>
        <taxon>Pseudomonadota</taxon>
        <taxon>Gammaproteobacteria</taxon>
        <taxon>Alteromonadales</taxon>
        <taxon>Alteromonadaceae</taxon>
        <taxon>Alginatibacterium</taxon>
    </lineage>
</organism>
<dbReference type="Pfam" id="PF11174">
    <property type="entry name" value="DUF2970"/>
    <property type="match status" value="1"/>
</dbReference>
<evidence type="ECO:0000313" key="3">
    <source>
        <dbReference type="Proteomes" id="UP000286482"/>
    </source>
</evidence>
<comment type="caution">
    <text evidence="2">The sequence shown here is derived from an EMBL/GenBank/DDBJ whole genome shotgun (WGS) entry which is preliminary data.</text>
</comment>